<protein>
    <recommendedName>
        <fullName evidence="1">ATP-dependent Clp protease adapter protein ClpS</fullName>
    </recommendedName>
</protein>
<organism evidence="3 4">
    <name type="scientific">Sanguibacter inulinus</name>
    <dbReference type="NCBI Taxonomy" id="60922"/>
    <lineage>
        <taxon>Bacteria</taxon>
        <taxon>Bacillati</taxon>
        <taxon>Actinomycetota</taxon>
        <taxon>Actinomycetes</taxon>
        <taxon>Micrococcales</taxon>
        <taxon>Sanguibacteraceae</taxon>
        <taxon>Sanguibacter</taxon>
    </lineage>
</organism>
<dbReference type="AlphaFoldDB" id="A0A853ES39"/>
<comment type="function">
    <text evidence="1">Involved in the modulation of the specificity of the ClpAP-mediated ATP-dependent protein degradation.</text>
</comment>
<evidence type="ECO:0000259" key="2">
    <source>
        <dbReference type="Pfam" id="PF02617"/>
    </source>
</evidence>
<gene>
    <name evidence="1 3" type="primary">clpS</name>
    <name evidence="3" type="ORF">HZZ10_07555</name>
</gene>
<dbReference type="GO" id="GO:0008233">
    <property type="term" value="F:peptidase activity"/>
    <property type="evidence" value="ECO:0007669"/>
    <property type="project" value="UniProtKB-KW"/>
</dbReference>
<dbReference type="InterPro" id="IPR022935">
    <property type="entry name" value="ClpS"/>
</dbReference>
<dbReference type="Pfam" id="PF02617">
    <property type="entry name" value="ClpS"/>
    <property type="match status" value="1"/>
</dbReference>
<dbReference type="SUPFAM" id="SSF54736">
    <property type="entry name" value="ClpS-like"/>
    <property type="match status" value="1"/>
</dbReference>
<evidence type="ECO:0000313" key="3">
    <source>
        <dbReference type="EMBL" id="NYS93379.1"/>
    </source>
</evidence>
<feature type="domain" description="Adaptor protein ClpS core" evidence="2">
    <location>
        <begin position="21"/>
        <end position="91"/>
    </location>
</feature>
<dbReference type="RefSeq" id="WP_056129637.1">
    <property type="nucleotide sequence ID" value="NZ_JACBYE010000013.1"/>
</dbReference>
<comment type="subunit">
    <text evidence="1">Binds to the N-terminal domain of the chaperone ClpA.</text>
</comment>
<proteinExistence type="inferred from homology"/>
<dbReference type="Proteomes" id="UP000561011">
    <property type="component" value="Unassembled WGS sequence"/>
</dbReference>
<evidence type="ECO:0000313" key="4">
    <source>
        <dbReference type="Proteomes" id="UP000561011"/>
    </source>
</evidence>
<evidence type="ECO:0000256" key="1">
    <source>
        <dbReference type="HAMAP-Rule" id="MF_00302"/>
    </source>
</evidence>
<dbReference type="GO" id="GO:0006508">
    <property type="term" value="P:proteolysis"/>
    <property type="evidence" value="ECO:0007669"/>
    <property type="project" value="UniProtKB-UniRule"/>
</dbReference>
<keyword evidence="4" id="KW-1185">Reference proteome</keyword>
<reference evidence="3 4" key="1">
    <citation type="submission" date="2020-07" db="EMBL/GenBank/DDBJ databases">
        <title>MOT database genomes.</title>
        <authorList>
            <person name="Joseph S."/>
            <person name="Aduse-Opoku J."/>
            <person name="Hashim A."/>
            <person name="Wade W."/>
            <person name="Curtis M."/>
        </authorList>
    </citation>
    <scope>NUCLEOTIDE SEQUENCE [LARGE SCALE GENOMIC DNA]</scope>
    <source>
        <strain evidence="3 4">DSM 100099</strain>
    </source>
</reference>
<dbReference type="GO" id="GO:0030163">
    <property type="term" value="P:protein catabolic process"/>
    <property type="evidence" value="ECO:0007669"/>
    <property type="project" value="InterPro"/>
</dbReference>
<accession>A0A853ES39</accession>
<comment type="similarity">
    <text evidence="1">Belongs to the ClpS family.</text>
</comment>
<dbReference type="Gene3D" id="3.30.1390.10">
    <property type="match status" value="1"/>
</dbReference>
<comment type="caution">
    <text evidence="3">The sequence shown here is derived from an EMBL/GenBank/DDBJ whole genome shotgun (WGS) entry which is preliminary data.</text>
</comment>
<dbReference type="InterPro" id="IPR003769">
    <property type="entry name" value="ClpS_core"/>
</dbReference>
<dbReference type="HAMAP" id="MF_00302">
    <property type="entry name" value="ClpS"/>
    <property type="match status" value="1"/>
</dbReference>
<dbReference type="EMBL" id="JACBYE010000013">
    <property type="protein sequence ID" value="NYS93379.1"/>
    <property type="molecule type" value="Genomic_DNA"/>
</dbReference>
<dbReference type="InterPro" id="IPR014719">
    <property type="entry name" value="Ribosomal_bL12_C/ClpS-like"/>
</dbReference>
<keyword evidence="3" id="KW-0378">Hydrolase</keyword>
<name>A0A853ES39_9MICO</name>
<dbReference type="NCBIfam" id="NF000668">
    <property type="entry name" value="PRK00033.1-1"/>
    <property type="match status" value="1"/>
</dbReference>
<sequence length="97" mass="10957">MNVKTIPGQEVRQDTGASVGEPWVTLVWNDPVTTMNYVVYVFESYFGFSERKAHRLMMQVHSEGKAVVSTGGREKVEMDVQAMHSFGLWATMQRSGE</sequence>
<keyword evidence="3" id="KW-0645">Protease</keyword>